<reference evidence="1 2" key="1">
    <citation type="journal article" date="2018" name="Mol. Biol. Evol.">
        <title>Broad Genomic Sampling Reveals a Smut Pathogenic Ancestry of the Fungal Clade Ustilaginomycotina.</title>
        <authorList>
            <person name="Kijpornyongpan T."/>
            <person name="Mondo S.J."/>
            <person name="Barry K."/>
            <person name="Sandor L."/>
            <person name="Lee J."/>
            <person name="Lipzen A."/>
            <person name="Pangilinan J."/>
            <person name="LaButti K."/>
            <person name="Hainaut M."/>
            <person name="Henrissat B."/>
            <person name="Grigoriev I.V."/>
            <person name="Spatafora J.W."/>
            <person name="Aime M.C."/>
        </authorList>
    </citation>
    <scope>NUCLEOTIDE SEQUENCE [LARGE SCALE GENOMIC DNA]</scope>
    <source>
        <strain evidence="1 2">SA 807</strain>
    </source>
</reference>
<evidence type="ECO:0000313" key="1">
    <source>
        <dbReference type="EMBL" id="PWN53631.1"/>
    </source>
</evidence>
<sequence length="917" mass="97930">MVVAQSLKPSRTRWKLQETERRVRQYKSPVLASAWSSLHSLLPKSPRTHFVEPVKPQRPSVQTRISMPPLRNESRLSFSPDFFSEGEAVDAPQLNLTPGVSRACAPTQLEPATDGTPGAEPQRKRCLVFQESNDVLERAAERAARAAERSIKGKAMPNGADSGPSKGRQHSTSSAGEESASTRSSWRARADSRTSSLATSPCLSTKSATSGPVKRPVESCIYAANVFDTPEKASTFATMAPSPAKLATTPAPRISRKLKFAQSPAEIAERHAKKAPGPPMPSFVKSGRLLSGPAFSHAMSSDDERPAPQAQGGGRNLNVQPETGRRSLSFAPSPETVETRERRSLSQHSRNSKGARKRSVSPAPAALTYQQRVKGMKGGGPILSPAPTSKFHAGKSLPPPRSDSGSGYSEDEEDDSDEGSDGSDSLSWYGPQRVHASDDDDEEEEEEDEEEDEDDEGCNEDVEEEDDDDDDDVDQEANSDEDGIEDNTTAHGHEKALARPCFSRKKPAMHEDSRDDTFPTSFLPDAFEDSAPPSPAATSRAAEGASYFDPSAGADRDRRGSEVWALGALGSSRRPSATESLASPGNPSVALPFTRGRARLPTTFALSDGETVSTGAISPSWRAPSWLHPQSRRQTPVSTPGTPSKFAHVPVHHVSGLTFGLRRPTETDDPSEGGGRSWHPAGTLSSAAGSPTLYGGMLSPGSRRMSRPPSQQRALSNSSGTRCRPSLAQCSTPMVVGATSPPQEGAWDHLKHCLDNPPPLSPADGSRASGASTPGSGLVPHHGPSVAAGRYWSEALAALAHVLSDDPSHPSHEASSHQPCSTGHERSRSVPLERAITDRKEGVAESASSMARDRGGGSPRSDSPLKASVEGTHGAKSQAPRPIRIVSPNPAWDSDWDGAQHRPLHQRRKAKRRAGVF</sequence>
<gene>
    <name evidence="1" type="ORF">IE53DRAFT_134176</name>
</gene>
<organism evidence="1 2">
    <name type="scientific">Violaceomyces palustris</name>
    <dbReference type="NCBI Taxonomy" id="1673888"/>
    <lineage>
        <taxon>Eukaryota</taxon>
        <taxon>Fungi</taxon>
        <taxon>Dikarya</taxon>
        <taxon>Basidiomycota</taxon>
        <taxon>Ustilaginomycotina</taxon>
        <taxon>Ustilaginomycetes</taxon>
        <taxon>Violaceomycetales</taxon>
        <taxon>Violaceomycetaceae</taxon>
        <taxon>Violaceomyces</taxon>
    </lineage>
</organism>
<evidence type="ECO:0000313" key="2">
    <source>
        <dbReference type="Proteomes" id="UP000245626"/>
    </source>
</evidence>
<name>A0ACD0P6E4_9BASI</name>
<keyword evidence="2" id="KW-1185">Reference proteome</keyword>
<protein>
    <submittedName>
        <fullName evidence="1">Uncharacterized protein</fullName>
    </submittedName>
</protein>
<accession>A0ACD0P6E4</accession>
<proteinExistence type="predicted"/>
<dbReference type="Proteomes" id="UP000245626">
    <property type="component" value="Unassembled WGS sequence"/>
</dbReference>
<dbReference type="EMBL" id="KZ819716">
    <property type="protein sequence ID" value="PWN53631.1"/>
    <property type="molecule type" value="Genomic_DNA"/>
</dbReference>